<dbReference type="SUPFAM" id="SSF52058">
    <property type="entry name" value="L domain-like"/>
    <property type="match status" value="1"/>
</dbReference>
<feature type="signal peptide" evidence="4">
    <location>
        <begin position="1"/>
        <end position="26"/>
    </location>
</feature>
<dbReference type="InterPro" id="IPR032675">
    <property type="entry name" value="LRR_dom_sf"/>
</dbReference>
<name>A0A396IJN4_MEDTR</name>
<evidence type="ECO:0000256" key="4">
    <source>
        <dbReference type="SAM" id="SignalP"/>
    </source>
</evidence>
<sequence>MNLFLTTTLLILVTISTTLLPHNAYGAKCDPDDESGLLAFKSGIKSDPTSMLKSWIPGTNCCTWVGVGCLDNKRVTSLSLTGDTENPKSFLSDLSRNMFHLKEIPKWVATSPIIYSLKLAHCGIKMKLDDWKPLETFFYDYIDLSGNEISGSAVGLLNKTEYLIEFRGSENLLKFDLESLKFGNRLKYLDLSHNLVFGKVTKSVVGIQKLNVSYNRLCGEIPKNNFPASVFVGNDCLCGPPLMPCKVCTTMR</sequence>
<evidence type="ECO:0000256" key="1">
    <source>
        <dbReference type="ARBA" id="ARBA00004196"/>
    </source>
</evidence>
<comment type="caution">
    <text evidence="6">The sequence shown here is derived from an EMBL/GenBank/DDBJ whole genome shotgun (WGS) entry which is preliminary data.</text>
</comment>
<dbReference type="EMBL" id="PSQE01000003">
    <property type="protein sequence ID" value="RHN65400.1"/>
    <property type="molecule type" value="Genomic_DNA"/>
</dbReference>
<dbReference type="InterPro" id="IPR013210">
    <property type="entry name" value="LRR_N_plant-typ"/>
</dbReference>
<evidence type="ECO:0000256" key="2">
    <source>
        <dbReference type="ARBA" id="ARBA00022614"/>
    </source>
</evidence>
<evidence type="ECO:0000313" key="7">
    <source>
        <dbReference type="Proteomes" id="UP000265566"/>
    </source>
</evidence>
<protein>
    <submittedName>
        <fullName evidence="6">Putative leucine-rich repeat-containing, plant-type, leucine-rich repeat domain, L</fullName>
    </submittedName>
</protein>
<dbReference type="AlphaFoldDB" id="A0A396IJN4"/>
<evidence type="ECO:0000259" key="5">
    <source>
        <dbReference type="Pfam" id="PF08263"/>
    </source>
</evidence>
<dbReference type="Pfam" id="PF08263">
    <property type="entry name" value="LRRNT_2"/>
    <property type="match status" value="1"/>
</dbReference>
<feature type="domain" description="Leucine-rich repeat-containing N-terminal plant-type" evidence="5">
    <location>
        <begin position="31"/>
        <end position="69"/>
    </location>
</feature>
<evidence type="ECO:0000313" key="6">
    <source>
        <dbReference type="EMBL" id="RHN65400.1"/>
    </source>
</evidence>
<dbReference type="Gramene" id="rna13233">
    <property type="protein sequence ID" value="RHN65400.1"/>
    <property type="gene ID" value="gene13233"/>
</dbReference>
<keyword evidence="3" id="KW-0677">Repeat</keyword>
<proteinExistence type="predicted"/>
<dbReference type="Gene3D" id="3.80.10.10">
    <property type="entry name" value="Ribonuclease Inhibitor"/>
    <property type="match status" value="2"/>
</dbReference>
<dbReference type="Proteomes" id="UP000265566">
    <property type="component" value="Chromosome 3"/>
</dbReference>
<evidence type="ECO:0000256" key="3">
    <source>
        <dbReference type="ARBA" id="ARBA00022737"/>
    </source>
</evidence>
<organism evidence="6 7">
    <name type="scientific">Medicago truncatula</name>
    <name type="common">Barrel medic</name>
    <name type="synonym">Medicago tribuloides</name>
    <dbReference type="NCBI Taxonomy" id="3880"/>
    <lineage>
        <taxon>Eukaryota</taxon>
        <taxon>Viridiplantae</taxon>
        <taxon>Streptophyta</taxon>
        <taxon>Embryophyta</taxon>
        <taxon>Tracheophyta</taxon>
        <taxon>Spermatophyta</taxon>
        <taxon>Magnoliopsida</taxon>
        <taxon>eudicotyledons</taxon>
        <taxon>Gunneridae</taxon>
        <taxon>Pentapetalae</taxon>
        <taxon>rosids</taxon>
        <taxon>fabids</taxon>
        <taxon>Fabales</taxon>
        <taxon>Fabaceae</taxon>
        <taxon>Papilionoideae</taxon>
        <taxon>50 kb inversion clade</taxon>
        <taxon>NPAAA clade</taxon>
        <taxon>Hologalegina</taxon>
        <taxon>IRL clade</taxon>
        <taxon>Trifolieae</taxon>
        <taxon>Medicago</taxon>
    </lineage>
</organism>
<comment type="subcellular location">
    <subcellularLocation>
        <location evidence="1">Cell envelope</location>
    </subcellularLocation>
</comment>
<gene>
    <name evidence="6" type="ORF">MtrunA17_Chr3g0079471</name>
</gene>
<reference evidence="7" key="1">
    <citation type="journal article" date="2018" name="Nat. Plants">
        <title>Whole-genome landscape of Medicago truncatula symbiotic genes.</title>
        <authorList>
            <person name="Pecrix Y."/>
            <person name="Staton S.E."/>
            <person name="Sallet E."/>
            <person name="Lelandais-Briere C."/>
            <person name="Moreau S."/>
            <person name="Carrere S."/>
            <person name="Blein T."/>
            <person name="Jardinaud M.F."/>
            <person name="Latrasse D."/>
            <person name="Zouine M."/>
            <person name="Zahm M."/>
            <person name="Kreplak J."/>
            <person name="Mayjonade B."/>
            <person name="Satge C."/>
            <person name="Perez M."/>
            <person name="Cauet S."/>
            <person name="Marande W."/>
            <person name="Chantry-Darmon C."/>
            <person name="Lopez-Roques C."/>
            <person name="Bouchez O."/>
            <person name="Berard A."/>
            <person name="Debelle F."/>
            <person name="Munos S."/>
            <person name="Bendahmane A."/>
            <person name="Berges H."/>
            <person name="Niebel A."/>
            <person name="Buitink J."/>
            <person name="Frugier F."/>
            <person name="Benhamed M."/>
            <person name="Crespi M."/>
            <person name="Gouzy J."/>
            <person name="Gamas P."/>
        </authorList>
    </citation>
    <scope>NUCLEOTIDE SEQUENCE [LARGE SCALE GENOMIC DNA]</scope>
    <source>
        <strain evidence="7">cv. Jemalong A17</strain>
    </source>
</reference>
<dbReference type="InterPro" id="IPR051848">
    <property type="entry name" value="PGIP"/>
</dbReference>
<accession>A0A396IJN4</accession>
<dbReference type="PANTHER" id="PTHR48059:SF19">
    <property type="entry name" value="RECEPTOR-LIKE PROTEIN KINASE 5"/>
    <property type="match status" value="1"/>
</dbReference>
<dbReference type="PANTHER" id="PTHR48059">
    <property type="entry name" value="POLYGALACTURONASE INHIBITOR 1"/>
    <property type="match status" value="1"/>
</dbReference>
<feature type="chain" id="PRO_5017467926" evidence="4">
    <location>
        <begin position="27"/>
        <end position="252"/>
    </location>
</feature>
<keyword evidence="4" id="KW-0732">Signal</keyword>
<keyword evidence="2" id="KW-0433">Leucine-rich repeat</keyword>